<dbReference type="CDD" id="cd05233">
    <property type="entry name" value="SDR_c"/>
    <property type="match status" value="1"/>
</dbReference>
<organism evidence="4 5">
    <name type="scientific">Streptococcus cuniculi</name>
    <dbReference type="NCBI Taxonomy" id="1432788"/>
    <lineage>
        <taxon>Bacteria</taxon>
        <taxon>Bacillati</taxon>
        <taxon>Bacillota</taxon>
        <taxon>Bacilli</taxon>
        <taxon>Lactobacillales</taxon>
        <taxon>Streptococcaceae</taxon>
        <taxon>Streptococcus</taxon>
    </lineage>
</organism>
<dbReference type="AlphaFoldDB" id="A0A1Q8EAH8"/>
<evidence type="ECO:0000256" key="1">
    <source>
        <dbReference type="ARBA" id="ARBA00006484"/>
    </source>
</evidence>
<evidence type="ECO:0000313" key="5">
    <source>
        <dbReference type="Proteomes" id="UP000186890"/>
    </source>
</evidence>
<evidence type="ECO:0000256" key="3">
    <source>
        <dbReference type="RuleBase" id="RU000363"/>
    </source>
</evidence>
<dbReference type="PRINTS" id="PR00081">
    <property type="entry name" value="GDHRDH"/>
</dbReference>
<dbReference type="GO" id="GO:0016020">
    <property type="term" value="C:membrane"/>
    <property type="evidence" value="ECO:0007669"/>
    <property type="project" value="TreeGrafter"/>
</dbReference>
<dbReference type="PANTHER" id="PTHR44196:SF1">
    <property type="entry name" value="DEHYDROGENASE_REDUCTASE SDR FAMILY MEMBER 7B"/>
    <property type="match status" value="1"/>
</dbReference>
<keyword evidence="5" id="KW-1185">Reference proteome</keyword>
<dbReference type="InterPro" id="IPR002347">
    <property type="entry name" value="SDR_fam"/>
</dbReference>
<dbReference type="PANTHER" id="PTHR44196">
    <property type="entry name" value="DEHYDROGENASE/REDUCTASE SDR FAMILY MEMBER 7B"/>
    <property type="match status" value="1"/>
</dbReference>
<evidence type="ECO:0000313" key="4">
    <source>
        <dbReference type="EMBL" id="OLF48790.1"/>
    </source>
</evidence>
<evidence type="ECO:0000256" key="2">
    <source>
        <dbReference type="ARBA" id="ARBA00023002"/>
    </source>
</evidence>
<dbReference type="GO" id="GO:0016491">
    <property type="term" value="F:oxidoreductase activity"/>
    <property type="evidence" value="ECO:0007669"/>
    <property type="project" value="UniProtKB-KW"/>
</dbReference>
<dbReference type="PROSITE" id="PS00061">
    <property type="entry name" value="ADH_SHORT"/>
    <property type="match status" value="1"/>
</dbReference>
<protein>
    <submittedName>
        <fullName evidence="4">Short-chain dehydrogenase</fullName>
    </submittedName>
</protein>
<dbReference type="SUPFAM" id="SSF51735">
    <property type="entry name" value="NAD(P)-binding Rossmann-fold domains"/>
    <property type="match status" value="1"/>
</dbReference>
<dbReference type="Proteomes" id="UP000186890">
    <property type="component" value="Unassembled WGS sequence"/>
</dbReference>
<dbReference type="RefSeq" id="WP_075103837.1">
    <property type="nucleotide sequence ID" value="NZ_MSJM01000001.1"/>
</dbReference>
<dbReference type="Gene3D" id="3.40.50.720">
    <property type="entry name" value="NAD(P)-binding Rossmann-like Domain"/>
    <property type="match status" value="1"/>
</dbReference>
<dbReference type="InterPro" id="IPR020904">
    <property type="entry name" value="Sc_DH/Rdtase_CS"/>
</dbReference>
<dbReference type="Pfam" id="PF00106">
    <property type="entry name" value="adh_short"/>
    <property type="match status" value="1"/>
</dbReference>
<sequence length="251" mass="27719">MRTILITGASGGLVQKMVPLLADDFLVLLGRDQAKLERLYAGHANKLILDTDIRDEAALKEMLGQLEERVGTIDILVNNAGYGRFADFEDFFSQEVREMFEINTFALMTLSRLVGEQMKQVQKGQIINIVSMAGLIASSKSSVYSATKFAVIGFSNALRLELAAYNVVVTTVNPGPIATAFFDQADPDGAYLNSVKAFLLQPDDVAKKIVGVMGTRKRELNLPWTLALAYKCYTLFPTLADFLARTVFNYK</sequence>
<gene>
    <name evidence="4" type="ORF">BU202_00425</name>
</gene>
<proteinExistence type="inferred from homology"/>
<dbReference type="OrthoDB" id="9793345at2"/>
<dbReference type="InterPro" id="IPR036291">
    <property type="entry name" value="NAD(P)-bd_dom_sf"/>
</dbReference>
<accession>A0A1Q8EAH8</accession>
<name>A0A1Q8EAH8_9STRE</name>
<keyword evidence="2" id="KW-0560">Oxidoreductase</keyword>
<dbReference type="PRINTS" id="PR00080">
    <property type="entry name" value="SDRFAMILY"/>
</dbReference>
<comment type="caution">
    <text evidence="4">The sequence shown here is derived from an EMBL/GenBank/DDBJ whole genome shotgun (WGS) entry which is preliminary data.</text>
</comment>
<reference evidence="5" key="1">
    <citation type="submission" date="2016-12" db="EMBL/GenBank/DDBJ databases">
        <authorList>
            <person name="Gulvik C.A."/>
        </authorList>
    </citation>
    <scope>NUCLEOTIDE SEQUENCE [LARGE SCALE GENOMIC DNA]</scope>
    <source>
        <strain evidence="5">NED12-00049-6B</strain>
    </source>
</reference>
<dbReference type="EMBL" id="MSJM01000001">
    <property type="protein sequence ID" value="OLF48790.1"/>
    <property type="molecule type" value="Genomic_DNA"/>
</dbReference>
<comment type="similarity">
    <text evidence="1 3">Belongs to the short-chain dehydrogenases/reductases (SDR) family.</text>
</comment>